<dbReference type="SUPFAM" id="SSF51735">
    <property type="entry name" value="NAD(P)-binding Rossmann-fold domains"/>
    <property type="match status" value="1"/>
</dbReference>
<keyword evidence="4" id="KW-1185">Reference proteome</keyword>
<gene>
    <name evidence="3" type="ORF">RMSM_06428</name>
</gene>
<dbReference type="GO" id="GO:0000166">
    <property type="term" value="F:nucleotide binding"/>
    <property type="evidence" value="ECO:0007669"/>
    <property type="project" value="InterPro"/>
</dbReference>
<dbReference type="EMBL" id="ANOG01000928">
    <property type="protein sequence ID" value="EMI16660.1"/>
    <property type="molecule type" value="Genomic_DNA"/>
</dbReference>
<dbReference type="AlphaFoldDB" id="M5RB99"/>
<accession>M5RB99</accession>
<dbReference type="Proteomes" id="UP000011991">
    <property type="component" value="Unassembled WGS sequence"/>
</dbReference>
<feature type="domain" description="Gfo/Idh/MocA-like oxidoreductase N-terminal" evidence="1">
    <location>
        <begin position="45"/>
        <end position="170"/>
    </location>
</feature>
<organism evidence="3 4">
    <name type="scientific">Rhodopirellula maiorica SM1</name>
    <dbReference type="NCBI Taxonomy" id="1265738"/>
    <lineage>
        <taxon>Bacteria</taxon>
        <taxon>Pseudomonadati</taxon>
        <taxon>Planctomycetota</taxon>
        <taxon>Planctomycetia</taxon>
        <taxon>Pirellulales</taxon>
        <taxon>Pirellulaceae</taxon>
        <taxon>Novipirellula</taxon>
    </lineage>
</organism>
<comment type="caution">
    <text evidence="3">The sequence shown here is derived from an EMBL/GenBank/DDBJ whole genome shotgun (WGS) entry which is preliminary data.</text>
</comment>
<dbReference type="Pfam" id="PF01408">
    <property type="entry name" value="GFO_IDH_MocA"/>
    <property type="match status" value="1"/>
</dbReference>
<dbReference type="Gene3D" id="3.30.360.10">
    <property type="entry name" value="Dihydrodipicolinate Reductase, domain 2"/>
    <property type="match status" value="1"/>
</dbReference>
<dbReference type="InterPro" id="IPR051450">
    <property type="entry name" value="Gfo/Idh/MocA_Oxidoreductases"/>
</dbReference>
<evidence type="ECO:0000313" key="4">
    <source>
        <dbReference type="Proteomes" id="UP000011991"/>
    </source>
</evidence>
<dbReference type="PANTHER" id="PTHR43377:SF1">
    <property type="entry name" value="BILIVERDIN REDUCTASE A"/>
    <property type="match status" value="1"/>
</dbReference>
<reference evidence="3 4" key="1">
    <citation type="journal article" date="2013" name="Mar. Genomics">
        <title>Expression of sulfatases in Rhodopirellula baltica and the diversity of sulfatases in the genus Rhodopirellula.</title>
        <authorList>
            <person name="Wegner C.E."/>
            <person name="Richter-Heitmann T."/>
            <person name="Klindworth A."/>
            <person name="Klockow C."/>
            <person name="Richter M."/>
            <person name="Achstetter T."/>
            <person name="Glockner F.O."/>
            <person name="Harder J."/>
        </authorList>
    </citation>
    <scope>NUCLEOTIDE SEQUENCE [LARGE SCALE GENOMIC DNA]</scope>
    <source>
        <strain evidence="3 4">SM1</strain>
    </source>
</reference>
<evidence type="ECO:0000313" key="3">
    <source>
        <dbReference type="EMBL" id="EMI16660.1"/>
    </source>
</evidence>
<evidence type="ECO:0000259" key="1">
    <source>
        <dbReference type="Pfam" id="PF01408"/>
    </source>
</evidence>
<proteinExistence type="predicted"/>
<dbReference type="PATRIC" id="fig|1265738.3.peg.6412"/>
<protein>
    <submittedName>
        <fullName evidence="3">Oxidoreductase domain-containing protein</fullName>
    </submittedName>
</protein>
<dbReference type="InterPro" id="IPR000683">
    <property type="entry name" value="Gfo/Idh/MocA-like_OxRdtase_N"/>
</dbReference>
<dbReference type="InterPro" id="IPR036291">
    <property type="entry name" value="NAD(P)-bd_dom_sf"/>
</dbReference>
<sequence>MHRSRQLNVVRPAEVDFALQSRLEQTKQESFFAVIHQDFSEISMRAGILGVGFMGWIHYLAYQRSTQAELVAFASRDPKKRSGDWREIKGNFGPPGEQIDVSSLNVVESLDAMLEDDSIDLIDICLPPHLHADAIRRCFQSGKRVLCEKPLALDAVTAQALAAEAKPGQLMVAHILPIMPEFKILVDAAGDGRWGKPIAGRFKRTISPPDWIPDFYDREKVGGPLVDLQVHDAHLIRLLFGMPAAASCAKQCKDGTPKFYETVFQFEDPSLVVSVGGGVIDSPARGFTHGYEVSFEKATLQFEFAAYADGSTASIPLTIMNADGSVERPTLGDGDPISGFVEEIDAAAKTVSGSDVSPILDAKTAADALSIVEMQL</sequence>
<dbReference type="PANTHER" id="PTHR43377">
    <property type="entry name" value="BILIVERDIN REDUCTASE A"/>
    <property type="match status" value="1"/>
</dbReference>
<dbReference type="SUPFAM" id="SSF55347">
    <property type="entry name" value="Glyceraldehyde-3-phosphate dehydrogenase-like, C-terminal domain"/>
    <property type="match status" value="1"/>
</dbReference>
<evidence type="ECO:0000259" key="2">
    <source>
        <dbReference type="Pfam" id="PF22725"/>
    </source>
</evidence>
<dbReference type="InterPro" id="IPR055170">
    <property type="entry name" value="GFO_IDH_MocA-like_dom"/>
</dbReference>
<feature type="domain" description="GFO/IDH/MocA-like oxidoreductase" evidence="2">
    <location>
        <begin position="191"/>
        <end position="271"/>
    </location>
</feature>
<name>M5RB99_9BACT</name>
<dbReference type="Gene3D" id="3.40.50.720">
    <property type="entry name" value="NAD(P)-binding Rossmann-like Domain"/>
    <property type="match status" value="1"/>
</dbReference>
<dbReference type="Pfam" id="PF22725">
    <property type="entry name" value="GFO_IDH_MocA_C3"/>
    <property type="match status" value="1"/>
</dbReference>